<comment type="function">
    <text evidence="9">CRISPR (clustered regularly interspaced short palindromic repeat), is an adaptive immune system that provides protection against mobile genetic elements (viruses, transposable elements and conjugative plasmids). CRISPR clusters contain sequences complementary to antecedent mobile elements and target invading nucleic acids. CRISPR clusters are transcribed and processed into CRISPR RNA (crRNA). Functions as a ssRNA-specific endoribonuclease. Involved in the integration of spacer DNA into the CRISPR cassette.</text>
</comment>
<keyword evidence="8 9" id="KW-0051">Antiviral defense</keyword>
<reference evidence="10 11" key="1">
    <citation type="submission" date="2021-12" db="EMBL/GenBank/DDBJ databases">
        <title>Discovery of the Pendulisporaceae a myxobacterial family with distinct sporulation behavior and unique specialized metabolism.</title>
        <authorList>
            <person name="Garcia R."/>
            <person name="Popoff A."/>
            <person name="Bader C.D."/>
            <person name="Loehr J."/>
            <person name="Walesch S."/>
            <person name="Walt C."/>
            <person name="Boldt J."/>
            <person name="Bunk B."/>
            <person name="Haeckl F.J.F.P.J."/>
            <person name="Gunesch A.P."/>
            <person name="Birkelbach J."/>
            <person name="Nuebel U."/>
            <person name="Pietschmann T."/>
            <person name="Bach T."/>
            <person name="Mueller R."/>
        </authorList>
    </citation>
    <scope>NUCLEOTIDE SEQUENCE [LARGE SCALE GENOMIC DNA]</scope>
    <source>
        <strain evidence="10 11">MSr11954</strain>
    </source>
</reference>
<keyword evidence="3 9" id="KW-0540">Nuclease</keyword>
<dbReference type="NCBIfam" id="TIGR01573">
    <property type="entry name" value="cas2"/>
    <property type="match status" value="1"/>
</dbReference>
<keyword evidence="6 9" id="KW-0378">Hydrolase</keyword>
<protein>
    <recommendedName>
        <fullName evidence="9">CRISPR-associated endoribonuclease Cas2</fullName>
        <ecNumber evidence="9">3.1.-.-</ecNumber>
    </recommendedName>
</protein>
<comment type="subunit">
    <text evidence="9">Homodimer, forms a heterotetramer with a Cas1 homodimer.</text>
</comment>
<keyword evidence="7 9" id="KW-0460">Magnesium</keyword>
<evidence type="ECO:0000256" key="3">
    <source>
        <dbReference type="ARBA" id="ARBA00022722"/>
    </source>
</evidence>
<dbReference type="Proteomes" id="UP001370348">
    <property type="component" value="Chromosome"/>
</dbReference>
<dbReference type="PANTHER" id="PTHR34405">
    <property type="entry name" value="CRISPR-ASSOCIATED ENDORIBONUCLEASE CAS2"/>
    <property type="match status" value="1"/>
</dbReference>
<dbReference type="InterPro" id="IPR021127">
    <property type="entry name" value="CRISPR_associated_Cas2"/>
</dbReference>
<dbReference type="CDD" id="cd09725">
    <property type="entry name" value="Cas2_I_II_III"/>
    <property type="match status" value="1"/>
</dbReference>
<dbReference type="RefSeq" id="WP_394829784.1">
    <property type="nucleotide sequence ID" value="NZ_CP089984.1"/>
</dbReference>
<gene>
    <name evidence="9 10" type="primary">cas2</name>
    <name evidence="10" type="ORF">LZC94_12080</name>
</gene>
<dbReference type="EMBL" id="CP089984">
    <property type="protein sequence ID" value="WXB20178.1"/>
    <property type="molecule type" value="Genomic_DNA"/>
</dbReference>
<keyword evidence="4 9" id="KW-0479">Metal-binding</keyword>
<dbReference type="GO" id="GO:0004519">
    <property type="term" value="F:endonuclease activity"/>
    <property type="evidence" value="ECO:0007669"/>
    <property type="project" value="UniProtKB-KW"/>
</dbReference>
<keyword evidence="5 9" id="KW-0255">Endonuclease</keyword>
<evidence type="ECO:0000256" key="8">
    <source>
        <dbReference type="ARBA" id="ARBA00023118"/>
    </source>
</evidence>
<evidence type="ECO:0000313" key="10">
    <source>
        <dbReference type="EMBL" id="WXB20178.1"/>
    </source>
</evidence>
<evidence type="ECO:0000313" key="11">
    <source>
        <dbReference type="Proteomes" id="UP001370348"/>
    </source>
</evidence>
<comment type="similarity">
    <text evidence="2 9">Belongs to the CRISPR-associated endoribonuclease Cas2 protein family.</text>
</comment>
<evidence type="ECO:0000256" key="9">
    <source>
        <dbReference type="HAMAP-Rule" id="MF_01471"/>
    </source>
</evidence>
<dbReference type="EC" id="3.1.-.-" evidence="9"/>
<sequence>MRQAFIVTYDVRDPKRLRRVYRVLRGYGRHLQLSVFQCELDARERVELMAKLRKAVHHDEDQVLFVDIGPADGRGATSIESIGVAYVPEERRAIIV</sequence>
<dbReference type="PANTHER" id="PTHR34405:SF3">
    <property type="entry name" value="CRISPR-ASSOCIATED ENDORIBONUCLEASE CAS2 3"/>
    <property type="match status" value="1"/>
</dbReference>
<evidence type="ECO:0000256" key="2">
    <source>
        <dbReference type="ARBA" id="ARBA00009959"/>
    </source>
</evidence>
<proteinExistence type="inferred from homology"/>
<accession>A0ABZ2MCE1</accession>
<dbReference type="Pfam" id="PF09827">
    <property type="entry name" value="CRISPR_Cas2"/>
    <property type="match status" value="1"/>
</dbReference>
<evidence type="ECO:0000256" key="7">
    <source>
        <dbReference type="ARBA" id="ARBA00022842"/>
    </source>
</evidence>
<evidence type="ECO:0000256" key="5">
    <source>
        <dbReference type="ARBA" id="ARBA00022759"/>
    </source>
</evidence>
<name>A0ABZ2MCE1_9BACT</name>
<dbReference type="HAMAP" id="MF_01471">
    <property type="entry name" value="Cas2"/>
    <property type="match status" value="1"/>
</dbReference>
<evidence type="ECO:0000256" key="1">
    <source>
        <dbReference type="ARBA" id="ARBA00001946"/>
    </source>
</evidence>
<dbReference type="SUPFAM" id="SSF143430">
    <property type="entry name" value="TTP0101/SSO1404-like"/>
    <property type="match status" value="1"/>
</dbReference>
<comment type="cofactor">
    <cofactor evidence="1 9">
        <name>Mg(2+)</name>
        <dbReference type="ChEBI" id="CHEBI:18420"/>
    </cofactor>
</comment>
<organism evidence="10 11">
    <name type="scientific">Pendulispora albinea</name>
    <dbReference type="NCBI Taxonomy" id="2741071"/>
    <lineage>
        <taxon>Bacteria</taxon>
        <taxon>Pseudomonadati</taxon>
        <taxon>Myxococcota</taxon>
        <taxon>Myxococcia</taxon>
        <taxon>Myxococcales</taxon>
        <taxon>Sorangiineae</taxon>
        <taxon>Pendulisporaceae</taxon>
        <taxon>Pendulispora</taxon>
    </lineage>
</organism>
<feature type="binding site" evidence="9">
    <location>
        <position position="10"/>
    </location>
    <ligand>
        <name>Mg(2+)</name>
        <dbReference type="ChEBI" id="CHEBI:18420"/>
        <note>catalytic</note>
    </ligand>
</feature>
<evidence type="ECO:0000256" key="4">
    <source>
        <dbReference type="ARBA" id="ARBA00022723"/>
    </source>
</evidence>
<dbReference type="Gene3D" id="3.30.70.240">
    <property type="match status" value="1"/>
</dbReference>
<evidence type="ECO:0000256" key="6">
    <source>
        <dbReference type="ARBA" id="ARBA00022801"/>
    </source>
</evidence>
<keyword evidence="11" id="KW-1185">Reference proteome</keyword>
<dbReference type="InterPro" id="IPR019199">
    <property type="entry name" value="Virulence_VapD/CRISPR_Cas2"/>
</dbReference>